<evidence type="ECO:0000313" key="3">
    <source>
        <dbReference type="Proteomes" id="UP000298324"/>
    </source>
</evidence>
<name>A0A4Y7RED5_9FIRM</name>
<reference evidence="2 3" key="1">
    <citation type="journal article" date="2018" name="Environ. Microbiol.">
        <title>Novel energy conservation strategies and behaviour of Pelotomaculum schinkii driving syntrophic propionate catabolism.</title>
        <authorList>
            <person name="Hidalgo-Ahumada C.A.P."/>
            <person name="Nobu M.K."/>
            <person name="Narihiro T."/>
            <person name="Tamaki H."/>
            <person name="Liu W.T."/>
            <person name="Kamagata Y."/>
            <person name="Stams A.J.M."/>
            <person name="Imachi H."/>
            <person name="Sousa D.Z."/>
        </authorList>
    </citation>
    <scope>NUCLEOTIDE SEQUENCE [LARGE SCALE GENOMIC DNA]</scope>
    <source>
        <strain evidence="2 3">HH</strain>
    </source>
</reference>
<keyword evidence="1" id="KW-1133">Transmembrane helix</keyword>
<comment type="caution">
    <text evidence="2">The sequence shown here is derived from an EMBL/GenBank/DDBJ whole genome shotgun (WGS) entry which is preliminary data.</text>
</comment>
<dbReference type="RefSeq" id="WP_190238852.1">
    <property type="nucleotide sequence ID" value="NZ_QFGA01000001.1"/>
</dbReference>
<keyword evidence="3" id="KW-1185">Reference proteome</keyword>
<dbReference type="Proteomes" id="UP000298324">
    <property type="component" value="Unassembled WGS sequence"/>
</dbReference>
<proteinExistence type="predicted"/>
<protein>
    <submittedName>
        <fullName evidence="2">Uncharacterized protein</fullName>
    </submittedName>
</protein>
<dbReference type="AlphaFoldDB" id="A0A4Y7RED5"/>
<gene>
    <name evidence="2" type="ORF">Psch_00209</name>
</gene>
<evidence type="ECO:0000313" key="2">
    <source>
        <dbReference type="EMBL" id="TEB06677.1"/>
    </source>
</evidence>
<dbReference type="EMBL" id="QFGA01000001">
    <property type="protein sequence ID" value="TEB06677.1"/>
    <property type="molecule type" value="Genomic_DNA"/>
</dbReference>
<keyword evidence="1" id="KW-0472">Membrane</keyword>
<accession>A0A4Y7RED5</accession>
<feature type="transmembrane region" description="Helical" evidence="1">
    <location>
        <begin position="12"/>
        <end position="33"/>
    </location>
</feature>
<evidence type="ECO:0000256" key="1">
    <source>
        <dbReference type="SAM" id="Phobius"/>
    </source>
</evidence>
<keyword evidence="1" id="KW-0812">Transmembrane</keyword>
<organism evidence="2 3">
    <name type="scientific">Pelotomaculum schinkii</name>
    <dbReference type="NCBI Taxonomy" id="78350"/>
    <lineage>
        <taxon>Bacteria</taxon>
        <taxon>Bacillati</taxon>
        <taxon>Bacillota</taxon>
        <taxon>Clostridia</taxon>
        <taxon>Eubacteriales</taxon>
        <taxon>Desulfotomaculaceae</taxon>
        <taxon>Pelotomaculum</taxon>
    </lineage>
</organism>
<sequence>MEYINSKLRIFIITAIILFIFLSTPYAVNYLILPGKYDPKAEYFNGEWFNKIKPISADQYKVLIRWAHYYGNHGCEPEWSNCPYNGVDGQWKLMFDYIREDKPLPADLIKSKT</sequence>